<gene>
    <name evidence="9" type="primary">cobD</name>
    <name evidence="10" type="ORF">WG78_11725</name>
</gene>
<dbReference type="PANTHER" id="PTHR34308">
    <property type="entry name" value="COBALAMIN BIOSYNTHESIS PROTEIN CBIB"/>
    <property type="match status" value="1"/>
</dbReference>
<dbReference type="AlphaFoldDB" id="A0A0N0GN68"/>
<evidence type="ECO:0000313" key="11">
    <source>
        <dbReference type="Proteomes" id="UP000037939"/>
    </source>
</evidence>
<dbReference type="InterPro" id="IPR004485">
    <property type="entry name" value="Cobalamin_biosynth_CobD/CbiB"/>
</dbReference>
<comment type="function">
    <text evidence="9">Converts cobyric acid to cobinamide by the addition of aminopropanol on the F carboxylic group.</text>
</comment>
<dbReference type="EMBL" id="LAQT01000009">
    <property type="protein sequence ID" value="KPC52512.1"/>
    <property type="molecule type" value="Genomic_DNA"/>
</dbReference>
<comment type="pathway">
    <text evidence="2 9">Cofactor biosynthesis; adenosylcobalamin biosynthesis.</text>
</comment>
<dbReference type="GO" id="GO:0048472">
    <property type="term" value="F:threonine-phosphate decarboxylase activity"/>
    <property type="evidence" value="ECO:0007669"/>
    <property type="project" value="InterPro"/>
</dbReference>
<dbReference type="GO" id="GO:0005886">
    <property type="term" value="C:plasma membrane"/>
    <property type="evidence" value="ECO:0007669"/>
    <property type="project" value="UniProtKB-SubCell"/>
</dbReference>
<evidence type="ECO:0000256" key="3">
    <source>
        <dbReference type="ARBA" id="ARBA00006263"/>
    </source>
</evidence>
<dbReference type="PATRIC" id="fig|857265.3.peg.2409"/>
<keyword evidence="8 9" id="KW-0472">Membrane</keyword>
<dbReference type="GO" id="GO:0015420">
    <property type="term" value="F:ABC-type vitamin B12 transporter activity"/>
    <property type="evidence" value="ECO:0007669"/>
    <property type="project" value="UniProtKB-UniRule"/>
</dbReference>
<dbReference type="NCBIfam" id="TIGR00380">
    <property type="entry name" value="cobal_cbiB"/>
    <property type="match status" value="1"/>
</dbReference>
<feature type="transmembrane region" description="Helical" evidence="9">
    <location>
        <begin position="302"/>
        <end position="320"/>
    </location>
</feature>
<feature type="transmembrane region" description="Helical" evidence="9">
    <location>
        <begin position="162"/>
        <end position="184"/>
    </location>
</feature>
<evidence type="ECO:0000256" key="6">
    <source>
        <dbReference type="ARBA" id="ARBA00022692"/>
    </source>
</evidence>
<dbReference type="PANTHER" id="PTHR34308:SF1">
    <property type="entry name" value="COBALAMIN BIOSYNTHESIS PROTEIN CBIB"/>
    <property type="match status" value="1"/>
</dbReference>
<comment type="caution">
    <text evidence="9">Lacks conserved residue(s) required for the propagation of feature annotation.</text>
</comment>
<protein>
    <recommendedName>
        <fullName evidence="9">Cobalamin biosynthesis protein CobD</fullName>
    </recommendedName>
</protein>
<proteinExistence type="inferred from homology"/>
<keyword evidence="5 9" id="KW-0169">Cobalamin biosynthesis</keyword>
<feature type="transmembrane region" description="Helical" evidence="9">
    <location>
        <begin position="62"/>
        <end position="83"/>
    </location>
</feature>
<dbReference type="GO" id="GO:0009236">
    <property type="term" value="P:cobalamin biosynthetic process"/>
    <property type="evidence" value="ECO:0007669"/>
    <property type="project" value="UniProtKB-UniRule"/>
</dbReference>
<dbReference type="OrthoDB" id="9811967at2"/>
<comment type="similarity">
    <text evidence="3 9">Belongs to the CobD/CbiB family.</text>
</comment>
<dbReference type="STRING" id="857265.WG78_11725"/>
<dbReference type="HAMAP" id="MF_00024">
    <property type="entry name" value="CobD_CbiB"/>
    <property type="match status" value="1"/>
</dbReference>
<name>A0A0N0GN68_9NEIS</name>
<dbReference type="Proteomes" id="UP000037939">
    <property type="component" value="Unassembled WGS sequence"/>
</dbReference>
<keyword evidence="4 9" id="KW-1003">Cell membrane</keyword>
<accession>A0A0N0GN68</accession>
<evidence type="ECO:0000256" key="8">
    <source>
        <dbReference type="ARBA" id="ARBA00023136"/>
    </source>
</evidence>
<sequence>MWPDLISLCALTWTGVAIDRIWGEPRRWHPLVGFGRIAQQLERALNPDYRTAGSRGVVWPRLLGVVAWAGMVLLPTALAAYLLLNLPWQLAWLLHALLLWFALGARSLEEHIRPIAAALLAGDLAESRRLTARIVSRDLTQADTPAVARAAIESALENGNDAIFGALFWFAVAGGPGALAFRLANTLDAMWGYRTPRLLRFGWAAARIDDALNWLPARLTAAAYALCGNARAAWRCWQAQAPAWDSPNAGPVMASGAGSLQVLCGGAAFYHGALEARPPLGEGQPPQAQDVVRALNLVKRAVLLWLVLQSMLTLAVVVITR</sequence>
<evidence type="ECO:0000313" key="10">
    <source>
        <dbReference type="EMBL" id="KPC52512.1"/>
    </source>
</evidence>
<evidence type="ECO:0000256" key="7">
    <source>
        <dbReference type="ARBA" id="ARBA00022989"/>
    </source>
</evidence>
<comment type="subcellular location">
    <subcellularLocation>
        <location evidence="1 9">Cell membrane</location>
        <topology evidence="1 9">Multi-pass membrane protein</topology>
    </subcellularLocation>
</comment>
<reference evidence="10 11" key="1">
    <citation type="submission" date="2015-07" db="EMBL/GenBank/DDBJ databases">
        <title>Draft genome sequence of the Amantichitinum ursilacus IGB-41, a new chitin-degrading bacterium.</title>
        <authorList>
            <person name="Kirstahler P."/>
            <person name="Guenther M."/>
            <person name="Grumaz C."/>
            <person name="Rupp S."/>
            <person name="Zibek S."/>
            <person name="Sohn K."/>
        </authorList>
    </citation>
    <scope>NUCLEOTIDE SEQUENCE [LARGE SCALE GENOMIC DNA]</scope>
    <source>
        <strain evidence="10 11">IGB-41</strain>
    </source>
</reference>
<evidence type="ECO:0000256" key="1">
    <source>
        <dbReference type="ARBA" id="ARBA00004651"/>
    </source>
</evidence>
<organism evidence="10 11">
    <name type="scientific">Amantichitinum ursilacus</name>
    <dbReference type="NCBI Taxonomy" id="857265"/>
    <lineage>
        <taxon>Bacteria</taxon>
        <taxon>Pseudomonadati</taxon>
        <taxon>Pseudomonadota</taxon>
        <taxon>Betaproteobacteria</taxon>
        <taxon>Neisseriales</taxon>
        <taxon>Chitinibacteraceae</taxon>
        <taxon>Amantichitinum</taxon>
    </lineage>
</organism>
<keyword evidence="11" id="KW-1185">Reference proteome</keyword>
<dbReference type="UniPathway" id="UPA00148"/>
<keyword evidence="7 9" id="KW-1133">Transmembrane helix</keyword>
<keyword evidence="6 9" id="KW-0812">Transmembrane</keyword>
<comment type="caution">
    <text evidence="10">The sequence shown here is derived from an EMBL/GenBank/DDBJ whole genome shotgun (WGS) entry which is preliminary data.</text>
</comment>
<evidence type="ECO:0000256" key="2">
    <source>
        <dbReference type="ARBA" id="ARBA00004953"/>
    </source>
</evidence>
<evidence type="ECO:0000256" key="4">
    <source>
        <dbReference type="ARBA" id="ARBA00022475"/>
    </source>
</evidence>
<evidence type="ECO:0000256" key="9">
    <source>
        <dbReference type="HAMAP-Rule" id="MF_00024"/>
    </source>
</evidence>
<evidence type="ECO:0000256" key="5">
    <source>
        <dbReference type="ARBA" id="ARBA00022573"/>
    </source>
</evidence>
<dbReference type="RefSeq" id="WP_053938004.1">
    <property type="nucleotide sequence ID" value="NZ_LAQT01000009.1"/>
</dbReference>
<dbReference type="Pfam" id="PF03186">
    <property type="entry name" value="CobD_Cbib"/>
    <property type="match status" value="1"/>
</dbReference>